<comment type="caution">
    <text evidence="2">The sequence shown here is derived from an EMBL/GenBank/DDBJ whole genome shotgun (WGS) entry which is preliminary data.</text>
</comment>
<reference evidence="2" key="1">
    <citation type="submission" date="2018-05" db="EMBL/GenBank/DDBJ databases">
        <title>Draft genome of Mucuna pruriens seed.</title>
        <authorList>
            <person name="Nnadi N.E."/>
            <person name="Vos R."/>
            <person name="Hasami M.H."/>
            <person name="Devisetty U.K."/>
            <person name="Aguiy J.C."/>
        </authorList>
    </citation>
    <scope>NUCLEOTIDE SEQUENCE [LARGE SCALE GENOMIC DNA]</scope>
    <source>
        <strain evidence="2">JCA_2017</strain>
    </source>
</reference>
<evidence type="ECO:0000256" key="1">
    <source>
        <dbReference type="SAM" id="MobiDB-lite"/>
    </source>
</evidence>
<dbReference type="OrthoDB" id="1706811at2759"/>
<dbReference type="Proteomes" id="UP000257109">
    <property type="component" value="Unassembled WGS sequence"/>
</dbReference>
<evidence type="ECO:0000313" key="2">
    <source>
        <dbReference type="EMBL" id="RDX62876.1"/>
    </source>
</evidence>
<dbReference type="EMBL" id="QJKJ01015214">
    <property type="protein sequence ID" value="RDX62876.1"/>
    <property type="molecule type" value="Genomic_DNA"/>
</dbReference>
<evidence type="ECO:0000313" key="3">
    <source>
        <dbReference type="Proteomes" id="UP000257109"/>
    </source>
</evidence>
<feature type="non-terminal residue" evidence="2">
    <location>
        <position position="1"/>
    </location>
</feature>
<protein>
    <submittedName>
        <fullName evidence="2">Uncharacterized protein</fullName>
    </submittedName>
</protein>
<dbReference type="AlphaFoldDB" id="A0A371EA15"/>
<keyword evidence="3" id="KW-1185">Reference proteome</keyword>
<name>A0A371EA15_MUCPR</name>
<organism evidence="2 3">
    <name type="scientific">Mucuna pruriens</name>
    <name type="common">Velvet bean</name>
    <name type="synonym">Dolichos pruriens</name>
    <dbReference type="NCBI Taxonomy" id="157652"/>
    <lineage>
        <taxon>Eukaryota</taxon>
        <taxon>Viridiplantae</taxon>
        <taxon>Streptophyta</taxon>
        <taxon>Embryophyta</taxon>
        <taxon>Tracheophyta</taxon>
        <taxon>Spermatophyta</taxon>
        <taxon>Magnoliopsida</taxon>
        <taxon>eudicotyledons</taxon>
        <taxon>Gunneridae</taxon>
        <taxon>Pentapetalae</taxon>
        <taxon>rosids</taxon>
        <taxon>fabids</taxon>
        <taxon>Fabales</taxon>
        <taxon>Fabaceae</taxon>
        <taxon>Papilionoideae</taxon>
        <taxon>50 kb inversion clade</taxon>
        <taxon>NPAAA clade</taxon>
        <taxon>indigoferoid/millettioid clade</taxon>
        <taxon>Phaseoleae</taxon>
        <taxon>Mucuna</taxon>
    </lineage>
</organism>
<proteinExistence type="predicted"/>
<gene>
    <name evidence="2" type="ORF">CR513_58750</name>
</gene>
<accession>A0A371EA15</accession>
<sequence length="230" mass="25248">MAPVAFAFLHRSIKAIGRTAEPIRTPIARYIHPKETPALFSITASNPMKHPKPRTTPLDTLRICFPLALGFIMVRRRIDPPFPIKATAVAGGTSPRPASLSFIGKSRARAPRPNDVAKENGTANQTKPPNKFTPVNAFTTAEPPSSNIAVTIIFVKKQKNRKTTCAEVPQLRILAHMTIDKLCGCFTGKNYAAWGFQFQMLVKGKGIWGQIKKTCSRGPGFVNVNVLIPY</sequence>
<feature type="region of interest" description="Disordered" evidence="1">
    <location>
        <begin position="109"/>
        <end position="131"/>
    </location>
</feature>